<dbReference type="InterPro" id="IPR050825">
    <property type="entry name" value="RBM42_RBP45_47-like"/>
</dbReference>
<gene>
    <name evidence="4" type="ORF">N657DRAFT_692029</name>
</gene>
<protein>
    <submittedName>
        <fullName evidence="4">Uncharacterized protein</fullName>
    </submittedName>
</protein>
<dbReference type="PANTHER" id="PTHR47640:SF10">
    <property type="entry name" value="TRNA SELENOCYSTEINE 1-ASSOCIATED PROTEIN 1-RELATED"/>
    <property type="match status" value="1"/>
</dbReference>
<evidence type="ECO:0000256" key="1">
    <source>
        <dbReference type="ARBA" id="ARBA00022737"/>
    </source>
</evidence>
<feature type="compositionally biased region" description="Low complexity" evidence="3">
    <location>
        <begin position="16"/>
        <end position="26"/>
    </location>
</feature>
<proteinExistence type="predicted"/>
<dbReference type="InterPro" id="IPR035979">
    <property type="entry name" value="RBD_domain_sf"/>
</dbReference>
<dbReference type="GO" id="GO:0005829">
    <property type="term" value="C:cytosol"/>
    <property type="evidence" value="ECO:0007669"/>
    <property type="project" value="TreeGrafter"/>
</dbReference>
<evidence type="ECO:0000313" key="5">
    <source>
        <dbReference type="Proteomes" id="UP001302602"/>
    </source>
</evidence>
<dbReference type="AlphaFoldDB" id="A0AAN6Z0X8"/>
<dbReference type="GO" id="GO:0003729">
    <property type="term" value="F:mRNA binding"/>
    <property type="evidence" value="ECO:0007669"/>
    <property type="project" value="InterPro"/>
</dbReference>
<keyword evidence="5" id="KW-1185">Reference proteome</keyword>
<dbReference type="GO" id="GO:0006376">
    <property type="term" value="P:mRNA splice site recognition"/>
    <property type="evidence" value="ECO:0007669"/>
    <property type="project" value="TreeGrafter"/>
</dbReference>
<feature type="region of interest" description="Disordered" evidence="3">
    <location>
        <begin position="1"/>
        <end position="52"/>
    </location>
</feature>
<dbReference type="EMBL" id="MU853233">
    <property type="protein sequence ID" value="KAK4121475.1"/>
    <property type="molecule type" value="Genomic_DNA"/>
</dbReference>
<evidence type="ECO:0000256" key="2">
    <source>
        <dbReference type="ARBA" id="ARBA00022884"/>
    </source>
</evidence>
<dbReference type="RefSeq" id="XP_062645246.1">
    <property type="nucleotide sequence ID" value="XM_062797138.1"/>
</dbReference>
<reference evidence="4" key="2">
    <citation type="submission" date="2023-05" db="EMBL/GenBank/DDBJ databases">
        <authorList>
            <consortium name="Lawrence Berkeley National Laboratory"/>
            <person name="Steindorff A."/>
            <person name="Hensen N."/>
            <person name="Bonometti L."/>
            <person name="Westerberg I."/>
            <person name="Brannstrom I.O."/>
            <person name="Guillou S."/>
            <person name="Cros-Aarteil S."/>
            <person name="Calhoun S."/>
            <person name="Haridas S."/>
            <person name="Kuo A."/>
            <person name="Mondo S."/>
            <person name="Pangilinan J."/>
            <person name="Riley R."/>
            <person name="Labutti K."/>
            <person name="Andreopoulos B."/>
            <person name="Lipzen A."/>
            <person name="Chen C."/>
            <person name="Yanf M."/>
            <person name="Daum C."/>
            <person name="Ng V."/>
            <person name="Clum A."/>
            <person name="Ohm R."/>
            <person name="Martin F."/>
            <person name="Silar P."/>
            <person name="Natvig D."/>
            <person name="Lalanne C."/>
            <person name="Gautier V."/>
            <person name="Ament-Velasquez S.L."/>
            <person name="Kruys A."/>
            <person name="Hutchinson M.I."/>
            <person name="Powell A.J."/>
            <person name="Barry K."/>
            <person name="Miller A.N."/>
            <person name="Grigoriev I.V."/>
            <person name="Debuchy R."/>
            <person name="Gladieux P."/>
            <person name="Thoren M.H."/>
            <person name="Johannesson H."/>
        </authorList>
    </citation>
    <scope>NUCLEOTIDE SEQUENCE</scope>
    <source>
        <strain evidence="4">CBS 731.68</strain>
    </source>
</reference>
<dbReference type="InterPro" id="IPR012677">
    <property type="entry name" value="Nucleotide-bd_a/b_plait_sf"/>
</dbReference>
<name>A0AAN6Z0X8_9PEZI</name>
<evidence type="ECO:0000313" key="4">
    <source>
        <dbReference type="EMBL" id="KAK4121475.1"/>
    </source>
</evidence>
<dbReference type="Gene3D" id="3.30.70.330">
    <property type="match status" value="1"/>
</dbReference>
<accession>A0AAN6Z0X8</accession>
<dbReference type="Proteomes" id="UP001302602">
    <property type="component" value="Unassembled WGS sequence"/>
</dbReference>
<dbReference type="PANTHER" id="PTHR47640">
    <property type="entry name" value="TRNA SELENOCYSTEINE 1-ASSOCIATED PROTEIN 1-RELATED-RELATED"/>
    <property type="match status" value="1"/>
</dbReference>
<reference evidence="4" key="1">
    <citation type="journal article" date="2023" name="Mol. Phylogenet. Evol.">
        <title>Genome-scale phylogeny and comparative genomics of the fungal order Sordariales.</title>
        <authorList>
            <person name="Hensen N."/>
            <person name="Bonometti L."/>
            <person name="Westerberg I."/>
            <person name="Brannstrom I.O."/>
            <person name="Guillou S."/>
            <person name="Cros-Aarteil S."/>
            <person name="Calhoun S."/>
            <person name="Haridas S."/>
            <person name="Kuo A."/>
            <person name="Mondo S."/>
            <person name="Pangilinan J."/>
            <person name="Riley R."/>
            <person name="LaButti K."/>
            <person name="Andreopoulos B."/>
            <person name="Lipzen A."/>
            <person name="Chen C."/>
            <person name="Yan M."/>
            <person name="Daum C."/>
            <person name="Ng V."/>
            <person name="Clum A."/>
            <person name="Steindorff A."/>
            <person name="Ohm R.A."/>
            <person name="Martin F."/>
            <person name="Silar P."/>
            <person name="Natvig D.O."/>
            <person name="Lalanne C."/>
            <person name="Gautier V."/>
            <person name="Ament-Velasquez S.L."/>
            <person name="Kruys A."/>
            <person name="Hutchinson M.I."/>
            <person name="Powell A.J."/>
            <person name="Barry K."/>
            <person name="Miller A.N."/>
            <person name="Grigoriev I.V."/>
            <person name="Debuchy R."/>
            <person name="Gladieux P."/>
            <person name="Hiltunen Thoren M."/>
            <person name="Johannesson H."/>
        </authorList>
    </citation>
    <scope>NUCLEOTIDE SEQUENCE</scope>
    <source>
        <strain evidence="4">CBS 731.68</strain>
    </source>
</reference>
<keyword evidence="1" id="KW-0677">Repeat</keyword>
<keyword evidence="2" id="KW-0694">RNA-binding</keyword>
<sequence length="185" mass="20431">MRPSSSASLFQSRYPSSKSAAESESSAPRRRLGTPAPKSTRGYGFVGPSDESDKQRALLEMQEMYCGNRPMRILTATPKTRSHYGMHNKRFGRARFTGQGRRLVRDGIPACRPTFFRGGILKVERKVFMPVAASHCMTRVQQQHCHARFVRSAHAAVCLSTAAPITAPSVAQAPIVIDDDEEPDP</sequence>
<organism evidence="4 5">
    <name type="scientific">Parathielavia appendiculata</name>
    <dbReference type="NCBI Taxonomy" id="2587402"/>
    <lineage>
        <taxon>Eukaryota</taxon>
        <taxon>Fungi</taxon>
        <taxon>Dikarya</taxon>
        <taxon>Ascomycota</taxon>
        <taxon>Pezizomycotina</taxon>
        <taxon>Sordariomycetes</taxon>
        <taxon>Sordariomycetidae</taxon>
        <taxon>Sordariales</taxon>
        <taxon>Chaetomiaceae</taxon>
        <taxon>Parathielavia</taxon>
    </lineage>
</organism>
<comment type="caution">
    <text evidence="4">The sequence shown here is derived from an EMBL/GenBank/DDBJ whole genome shotgun (WGS) entry which is preliminary data.</text>
</comment>
<dbReference type="GeneID" id="87833905"/>
<feature type="compositionally biased region" description="Polar residues" evidence="3">
    <location>
        <begin position="1"/>
        <end position="15"/>
    </location>
</feature>
<dbReference type="SUPFAM" id="SSF54928">
    <property type="entry name" value="RNA-binding domain, RBD"/>
    <property type="match status" value="1"/>
</dbReference>
<evidence type="ECO:0000256" key="3">
    <source>
        <dbReference type="SAM" id="MobiDB-lite"/>
    </source>
</evidence>